<dbReference type="RefSeq" id="WP_203907173.1">
    <property type="nucleotide sequence ID" value="NZ_BONY01000006.1"/>
</dbReference>
<name>A0A8J3Q4J7_9ACTN</name>
<evidence type="ECO:0000313" key="3">
    <source>
        <dbReference type="Proteomes" id="UP000612899"/>
    </source>
</evidence>
<evidence type="ECO:0000256" key="1">
    <source>
        <dbReference type="SAM" id="MobiDB-lite"/>
    </source>
</evidence>
<reference evidence="2" key="1">
    <citation type="submission" date="2021-01" db="EMBL/GenBank/DDBJ databases">
        <title>Whole genome shotgun sequence of Rhizocola hellebori NBRC 109834.</title>
        <authorList>
            <person name="Komaki H."/>
            <person name="Tamura T."/>
        </authorList>
    </citation>
    <scope>NUCLEOTIDE SEQUENCE</scope>
    <source>
        <strain evidence="2">NBRC 109834</strain>
    </source>
</reference>
<protein>
    <submittedName>
        <fullName evidence="2">Uncharacterized protein</fullName>
    </submittedName>
</protein>
<dbReference type="AlphaFoldDB" id="A0A8J3Q4J7"/>
<dbReference type="EMBL" id="BONY01000006">
    <property type="protein sequence ID" value="GIH03261.1"/>
    <property type="molecule type" value="Genomic_DNA"/>
</dbReference>
<evidence type="ECO:0000313" key="2">
    <source>
        <dbReference type="EMBL" id="GIH03261.1"/>
    </source>
</evidence>
<organism evidence="2 3">
    <name type="scientific">Rhizocola hellebori</name>
    <dbReference type="NCBI Taxonomy" id="1392758"/>
    <lineage>
        <taxon>Bacteria</taxon>
        <taxon>Bacillati</taxon>
        <taxon>Actinomycetota</taxon>
        <taxon>Actinomycetes</taxon>
        <taxon>Micromonosporales</taxon>
        <taxon>Micromonosporaceae</taxon>
        <taxon>Rhizocola</taxon>
    </lineage>
</organism>
<sequence length="148" mass="16210">MGLSELAAFEAAYQVLQPLDEASRRRALQWLSDALGESKPLSRTAGDQTVVAASETRGRRQATQPLNGARSGKAVKEAPGRRGRRPGKVKSGGERSYRRMPAAEEVMDAYQQVGTVSGLAEHFDVPVYTVHSWARRLRGQGYQIGRQS</sequence>
<accession>A0A8J3Q4J7</accession>
<dbReference type="Proteomes" id="UP000612899">
    <property type="component" value="Unassembled WGS sequence"/>
</dbReference>
<comment type="caution">
    <text evidence="2">The sequence shown here is derived from an EMBL/GenBank/DDBJ whole genome shotgun (WGS) entry which is preliminary data.</text>
</comment>
<feature type="region of interest" description="Disordered" evidence="1">
    <location>
        <begin position="36"/>
        <end position="99"/>
    </location>
</feature>
<gene>
    <name evidence="2" type="ORF">Rhe02_13280</name>
</gene>
<proteinExistence type="predicted"/>
<keyword evidence="3" id="KW-1185">Reference proteome</keyword>